<accession>A0A511ZFY2</accession>
<comment type="caution">
    <text evidence="4">The sequence shown here is derived from an EMBL/GenBank/DDBJ whole genome shotgun (WGS) entry which is preliminary data.</text>
</comment>
<dbReference type="AlphaFoldDB" id="A0A511ZFY2"/>
<proteinExistence type="predicted"/>
<dbReference type="Gene3D" id="2.40.50.220">
    <property type="entry name" value="EutN/Ccml"/>
    <property type="match status" value="1"/>
</dbReference>
<dbReference type="InterPro" id="IPR004992">
    <property type="entry name" value="EutN_CcmL"/>
</dbReference>
<keyword evidence="2" id="KW-1282">Carboxysome</keyword>
<comment type="subcellular location">
    <subcellularLocation>
        <location evidence="1">Carboxysome</location>
    </subcellularLocation>
</comment>
<dbReference type="SUPFAM" id="SSF159133">
    <property type="entry name" value="EutN/CcmL-like"/>
    <property type="match status" value="1"/>
</dbReference>
<evidence type="ECO:0000256" key="1">
    <source>
        <dbReference type="ARBA" id="ARBA00023587"/>
    </source>
</evidence>
<dbReference type="PANTHER" id="PTHR36539:SF2">
    <property type="entry name" value="ETHANOLAMINE UTILIZATION PROTEIN"/>
    <property type="match status" value="1"/>
</dbReference>
<dbReference type="CDD" id="cd01614">
    <property type="entry name" value="EutN_CcmL"/>
    <property type="match status" value="1"/>
</dbReference>
<evidence type="ECO:0000313" key="4">
    <source>
        <dbReference type="EMBL" id="GEN86337.1"/>
    </source>
</evidence>
<evidence type="ECO:0000313" key="5">
    <source>
        <dbReference type="Proteomes" id="UP000321558"/>
    </source>
</evidence>
<dbReference type="RefSeq" id="WP_147209362.1">
    <property type="nucleotide sequence ID" value="NZ_BJYM01000003.1"/>
</dbReference>
<keyword evidence="3" id="KW-1283">Bacterial microcompartment</keyword>
<dbReference type="PROSITE" id="PS51932">
    <property type="entry name" value="BMV"/>
    <property type="match status" value="1"/>
</dbReference>
<dbReference type="Proteomes" id="UP000321558">
    <property type="component" value="Unassembled WGS sequence"/>
</dbReference>
<dbReference type="PANTHER" id="PTHR36539">
    <property type="entry name" value="ETHANOLAMINE UTILIZATION PROTEIN EUTN"/>
    <property type="match status" value="1"/>
</dbReference>
<sequence length="89" mass="9422">MIIGDVMGSVWATRKDEKLNGLKLLIVKPTYNDDLSSTFVAADLAGAGVGDIVLVTRGSSARSAFGKERLPIDSVIVGVVDSIDMVQKE</sequence>
<dbReference type="STRING" id="582851.GCA_900162665_04146"/>
<dbReference type="OrthoDB" id="196195at2"/>
<evidence type="ECO:0000256" key="3">
    <source>
        <dbReference type="ARBA" id="ARBA00024446"/>
    </source>
</evidence>
<keyword evidence="5" id="KW-1185">Reference proteome</keyword>
<organism evidence="4 5">
    <name type="scientific">Oceanobacillus sojae</name>
    <dbReference type="NCBI Taxonomy" id="582851"/>
    <lineage>
        <taxon>Bacteria</taxon>
        <taxon>Bacillati</taxon>
        <taxon>Bacillota</taxon>
        <taxon>Bacilli</taxon>
        <taxon>Bacillales</taxon>
        <taxon>Bacillaceae</taxon>
        <taxon>Oceanobacillus</taxon>
    </lineage>
</organism>
<evidence type="ECO:0000256" key="2">
    <source>
        <dbReference type="ARBA" id="ARBA00023669"/>
    </source>
</evidence>
<gene>
    <name evidence="4" type="ORF">OSO01_10760</name>
</gene>
<dbReference type="EMBL" id="BJYM01000003">
    <property type="protein sequence ID" value="GEN86337.1"/>
    <property type="molecule type" value="Genomic_DNA"/>
</dbReference>
<dbReference type="InterPro" id="IPR036677">
    <property type="entry name" value="EutN_CcmL_sf"/>
</dbReference>
<reference evidence="4 5" key="1">
    <citation type="submission" date="2019-07" db="EMBL/GenBank/DDBJ databases">
        <title>Whole genome shotgun sequence of Oceanobacillus sojae NBRC 105379.</title>
        <authorList>
            <person name="Hosoyama A."/>
            <person name="Uohara A."/>
            <person name="Ohji S."/>
            <person name="Ichikawa N."/>
        </authorList>
    </citation>
    <scope>NUCLEOTIDE SEQUENCE [LARGE SCALE GENOMIC DNA]</scope>
    <source>
        <strain evidence="4 5">NBRC 105379</strain>
    </source>
</reference>
<dbReference type="Pfam" id="PF03319">
    <property type="entry name" value="EutN_CcmL"/>
    <property type="match status" value="1"/>
</dbReference>
<protein>
    <submittedName>
        <fullName evidence="4">Ethanolamine utilization protein EutN</fullName>
    </submittedName>
</protein>
<dbReference type="GO" id="GO:0031470">
    <property type="term" value="C:carboxysome"/>
    <property type="evidence" value="ECO:0007669"/>
    <property type="project" value="UniProtKB-SubCell"/>
</dbReference>
<name>A0A511ZFY2_9BACI</name>